<feature type="region of interest" description="Disordered" evidence="1">
    <location>
        <begin position="202"/>
        <end position="234"/>
    </location>
</feature>
<reference evidence="2 3" key="1">
    <citation type="submission" date="2024-02" db="EMBL/GenBank/DDBJ databases">
        <title>A draft genome for the cacao thread blight pathogen Marasmius crinis-equi.</title>
        <authorList>
            <person name="Cohen S.P."/>
            <person name="Baruah I.K."/>
            <person name="Amoako-Attah I."/>
            <person name="Bukari Y."/>
            <person name="Meinhardt L.W."/>
            <person name="Bailey B.A."/>
        </authorList>
    </citation>
    <scope>NUCLEOTIDE SEQUENCE [LARGE SCALE GENOMIC DNA]</scope>
    <source>
        <strain evidence="2 3">GH-76</strain>
    </source>
</reference>
<dbReference type="EMBL" id="JBAHYK010004570">
    <property type="protein sequence ID" value="KAL0562763.1"/>
    <property type="molecule type" value="Genomic_DNA"/>
</dbReference>
<sequence length="234" mass="25839">MTDSSSTPESIDTAARESARSLSPSPRPHVGDTEATEPDTPAAEASSGIVKAEKNEPELTPGHVGPSGKYSFSDDQAKLLSAKMPRYLAAATRKRKKVAREIYDELSKLPIFGLPEGKTKQTWKSTVIRWFENHHKKKDDTPRGARKASRSDSPNVRPTADGDVTREESPVRVKALTKLFNRLVNGTLTVKTGREVFGEAHPELLERTMSENNESDPEKVLSELWDATNSQTKE</sequence>
<feature type="compositionally biased region" description="Polar residues" evidence="1">
    <location>
        <begin position="1"/>
        <end position="10"/>
    </location>
</feature>
<feature type="non-terminal residue" evidence="2">
    <location>
        <position position="234"/>
    </location>
</feature>
<gene>
    <name evidence="2" type="ORF">V5O48_019316</name>
</gene>
<evidence type="ECO:0000313" key="3">
    <source>
        <dbReference type="Proteomes" id="UP001465976"/>
    </source>
</evidence>
<comment type="caution">
    <text evidence="2">The sequence shown here is derived from an EMBL/GenBank/DDBJ whole genome shotgun (WGS) entry which is preliminary data.</text>
</comment>
<accession>A0ABR3EIS9</accession>
<keyword evidence="3" id="KW-1185">Reference proteome</keyword>
<feature type="region of interest" description="Disordered" evidence="1">
    <location>
        <begin position="1"/>
        <end position="73"/>
    </location>
</feature>
<organism evidence="2 3">
    <name type="scientific">Marasmius crinis-equi</name>
    <dbReference type="NCBI Taxonomy" id="585013"/>
    <lineage>
        <taxon>Eukaryota</taxon>
        <taxon>Fungi</taxon>
        <taxon>Dikarya</taxon>
        <taxon>Basidiomycota</taxon>
        <taxon>Agaricomycotina</taxon>
        <taxon>Agaricomycetes</taxon>
        <taxon>Agaricomycetidae</taxon>
        <taxon>Agaricales</taxon>
        <taxon>Marasmiineae</taxon>
        <taxon>Marasmiaceae</taxon>
        <taxon>Marasmius</taxon>
    </lineage>
</organism>
<proteinExistence type="predicted"/>
<evidence type="ECO:0000313" key="2">
    <source>
        <dbReference type="EMBL" id="KAL0562763.1"/>
    </source>
</evidence>
<evidence type="ECO:0000256" key="1">
    <source>
        <dbReference type="SAM" id="MobiDB-lite"/>
    </source>
</evidence>
<protein>
    <submittedName>
        <fullName evidence="2">Uncharacterized protein</fullName>
    </submittedName>
</protein>
<dbReference type="Proteomes" id="UP001465976">
    <property type="component" value="Unassembled WGS sequence"/>
</dbReference>
<name>A0ABR3EIS9_9AGAR</name>
<feature type="region of interest" description="Disordered" evidence="1">
    <location>
        <begin position="130"/>
        <end position="170"/>
    </location>
</feature>